<sequence>MAKFPRVRQQNIAVFGESGSGKTVLVSSFYGPTQEGSYKNDLWDLVADKAGQGNRLYKNYLGMRDNAQTPMSNHFDNITYDFSVKLKAGDSDEEKTRPFDELRLTWHDYPGEWFEDDPSSEEEALRRVDTFKTLLSSDVALLLVDGQKLLDHRGTEERYLKSLLHNFRQSLAQLKGPLLGDDGPLIEFPRIWILSLSKADLFPSWDVNTFRELVVMKAADDIERLHSEISTMIVTPDALSIGEDFMLLSSAKFELKEACAEPVEIDLRQRIGLDLVLPIASILPLERRVLWQEKMKLPWKVADSLADGADAIAAALTGNKFTAFEKLLRKVTKNDAQVAFMARTLPAALATAIKIVGPKLKEMNEDARAKHLYLRAMLTQFKIDLDQAVTENVLRKQK</sequence>
<evidence type="ECO:0000259" key="1">
    <source>
        <dbReference type="Pfam" id="PF19993"/>
    </source>
</evidence>
<dbReference type="InterPro" id="IPR027417">
    <property type="entry name" value="P-loop_NTPase"/>
</dbReference>
<dbReference type="InterPro" id="IPR045528">
    <property type="entry name" value="DO-GTPase2"/>
</dbReference>
<accession>A0AAX3TDF6</accession>
<organism evidence="2 3">
    <name type="scientific">Gordonia hongkongensis</name>
    <dbReference type="NCBI Taxonomy" id="1701090"/>
    <lineage>
        <taxon>Bacteria</taxon>
        <taxon>Bacillati</taxon>
        <taxon>Actinomycetota</taxon>
        <taxon>Actinomycetes</taxon>
        <taxon>Mycobacteriales</taxon>
        <taxon>Gordoniaceae</taxon>
        <taxon>Gordonia</taxon>
    </lineage>
</organism>
<dbReference type="AlphaFoldDB" id="A0AAX3TDF6"/>
<gene>
    <name evidence="2" type="ORF">P9A14_10700</name>
</gene>
<evidence type="ECO:0000313" key="2">
    <source>
        <dbReference type="EMBL" id="WFP26906.1"/>
    </source>
</evidence>
<dbReference type="Gene3D" id="3.40.50.300">
    <property type="entry name" value="P-loop containing nucleotide triphosphate hydrolases"/>
    <property type="match status" value="1"/>
</dbReference>
<dbReference type="EMBL" id="CP121270">
    <property type="protein sequence ID" value="WFP26906.1"/>
    <property type="molecule type" value="Genomic_DNA"/>
</dbReference>
<feature type="domain" description="Double-GTPase 2" evidence="1">
    <location>
        <begin position="12"/>
        <end position="173"/>
    </location>
</feature>
<dbReference type="Pfam" id="PF19993">
    <property type="entry name" value="DO-GTPase2"/>
    <property type="match status" value="1"/>
</dbReference>
<proteinExistence type="predicted"/>
<dbReference type="SUPFAM" id="SSF52540">
    <property type="entry name" value="P-loop containing nucleoside triphosphate hydrolases"/>
    <property type="match status" value="1"/>
</dbReference>
<dbReference type="RefSeq" id="WP_165630152.1">
    <property type="nucleotide sequence ID" value="NZ_CP121270.1"/>
</dbReference>
<dbReference type="Proteomes" id="UP001213504">
    <property type="component" value="Chromosome"/>
</dbReference>
<protein>
    <submittedName>
        <fullName evidence="2">ATP/GTP-binding protein</fullName>
    </submittedName>
</protein>
<evidence type="ECO:0000313" key="3">
    <source>
        <dbReference type="Proteomes" id="UP001213504"/>
    </source>
</evidence>
<name>A0AAX3TDF6_9ACTN</name>
<reference evidence="2" key="1">
    <citation type="submission" date="2023-04" db="EMBL/GenBank/DDBJ databases">
        <title>Complete genome sequence of a phthalic acid esters degrading bacterial strain.</title>
        <authorList>
            <person name="Weng L."/>
            <person name="Jia Y."/>
            <person name="Ren L."/>
        </authorList>
    </citation>
    <scope>NUCLEOTIDE SEQUENCE</scope>
    <source>
        <strain evidence="2">RL-LY01</strain>
    </source>
</reference>